<keyword evidence="3" id="KW-0645">Protease</keyword>
<evidence type="ECO:0000259" key="2">
    <source>
        <dbReference type="Pfam" id="PF02517"/>
    </source>
</evidence>
<keyword evidence="1" id="KW-1133">Transmembrane helix</keyword>
<gene>
    <name evidence="3" type="ORF">IMZ08_03795</name>
</gene>
<sequence>MSEVIIEKEIQQEIIEEAKRKVEITWKSLILFLLCYLGMGLAVGLVIGIIQGVLGGNMLDTLFTGYNGLLIDAAMFFVVLLFFKKIRVSVMAGMTFKPFKERKTYVYMIASLLVFFATQYILVGVLKVDDPSGQTQTLNVAGASEGLLQTFLFFLAVTLVTPIKEEIIYRGIIHKFLSDRYHFLVGFLVSSIIFGVAHIGYPISATIMGMTFVGLYYLTRSLTVPIVVHIIWNIIASSSLFVN</sequence>
<protein>
    <submittedName>
        <fullName evidence="3">CPBP family intramembrane metalloprotease</fullName>
    </submittedName>
</protein>
<dbReference type="EMBL" id="JADCLJ010000007">
    <property type="protein sequence ID" value="MBE4907181.1"/>
    <property type="molecule type" value="Genomic_DNA"/>
</dbReference>
<feature type="transmembrane region" description="Helical" evidence="1">
    <location>
        <begin position="29"/>
        <end position="54"/>
    </location>
</feature>
<evidence type="ECO:0000256" key="1">
    <source>
        <dbReference type="SAM" id="Phobius"/>
    </source>
</evidence>
<dbReference type="InterPro" id="IPR052710">
    <property type="entry name" value="CAAX_protease"/>
</dbReference>
<proteinExistence type="predicted"/>
<dbReference type="RefSeq" id="WP_193534655.1">
    <property type="nucleotide sequence ID" value="NZ_JADCLJ010000007.1"/>
</dbReference>
<keyword evidence="1" id="KW-0812">Transmembrane</keyword>
<dbReference type="InterPro" id="IPR003675">
    <property type="entry name" value="Rce1/LyrA-like_dom"/>
</dbReference>
<feature type="transmembrane region" description="Helical" evidence="1">
    <location>
        <begin position="222"/>
        <end position="242"/>
    </location>
</feature>
<dbReference type="Proteomes" id="UP001516662">
    <property type="component" value="Unassembled WGS sequence"/>
</dbReference>
<keyword evidence="4" id="KW-1185">Reference proteome</keyword>
<keyword evidence="3" id="KW-0482">Metalloprotease</keyword>
<feature type="transmembrane region" description="Helical" evidence="1">
    <location>
        <begin position="183"/>
        <end position="216"/>
    </location>
</feature>
<accession>A0ABR9QFB1</accession>
<reference evidence="3 4" key="1">
    <citation type="submission" date="2020-10" db="EMBL/GenBank/DDBJ databases">
        <title>Bacillus sp. HD4P25, an endophyte from a halophyte.</title>
        <authorList>
            <person name="Sun J.-Q."/>
        </authorList>
    </citation>
    <scope>NUCLEOTIDE SEQUENCE [LARGE SCALE GENOMIC DNA]</scope>
    <source>
        <strain evidence="3 4">YIM 93174</strain>
    </source>
</reference>
<name>A0ABR9QFB1_9BACI</name>
<dbReference type="Pfam" id="PF02517">
    <property type="entry name" value="Rce1-like"/>
    <property type="match status" value="1"/>
</dbReference>
<evidence type="ECO:0000313" key="4">
    <source>
        <dbReference type="Proteomes" id="UP001516662"/>
    </source>
</evidence>
<feature type="domain" description="CAAX prenyl protease 2/Lysostaphin resistance protein A-like" evidence="2">
    <location>
        <begin position="149"/>
        <end position="235"/>
    </location>
</feature>
<keyword evidence="3" id="KW-0378">Hydrolase</keyword>
<organism evidence="3 4">
    <name type="scientific">Litchfieldia luteola</name>
    <dbReference type="NCBI Taxonomy" id="682179"/>
    <lineage>
        <taxon>Bacteria</taxon>
        <taxon>Bacillati</taxon>
        <taxon>Bacillota</taxon>
        <taxon>Bacilli</taxon>
        <taxon>Bacillales</taxon>
        <taxon>Bacillaceae</taxon>
        <taxon>Litchfieldia</taxon>
    </lineage>
</organism>
<feature type="transmembrane region" description="Helical" evidence="1">
    <location>
        <begin position="146"/>
        <end position="163"/>
    </location>
</feature>
<feature type="transmembrane region" description="Helical" evidence="1">
    <location>
        <begin position="104"/>
        <end position="126"/>
    </location>
</feature>
<keyword evidence="1" id="KW-0472">Membrane</keyword>
<comment type="caution">
    <text evidence="3">The sequence shown here is derived from an EMBL/GenBank/DDBJ whole genome shotgun (WGS) entry which is preliminary data.</text>
</comment>
<dbReference type="PANTHER" id="PTHR36435">
    <property type="entry name" value="SLR1288 PROTEIN"/>
    <property type="match status" value="1"/>
</dbReference>
<dbReference type="PANTHER" id="PTHR36435:SF1">
    <property type="entry name" value="CAAX AMINO TERMINAL PROTEASE FAMILY PROTEIN"/>
    <property type="match status" value="1"/>
</dbReference>
<feature type="transmembrane region" description="Helical" evidence="1">
    <location>
        <begin position="66"/>
        <end position="83"/>
    </location>
</feature>
<evidence type="ECO:0000313" key="3">
    <source>
        <dbReference type="EMBL" id="MBE4907181.1"/>
    </source>
</evidence>
<dbReference type="GO" id="GO:0008237">
    <property type="term" value="F:metallopeptidase activity"/>
    <property type="evidence" value="ECO:0007669"/>
    <property type="project" value="UniProtKB-KW"/>
</dbReference>